<dbReference type="Proteomes" id="UP000244910">
    <property type="component" value="Chromosome"/>
</dbReference>
<keyword evidence="4" id="KW-0964">Secreted</keyword>
<comment type="subcellular location">
    <subcellularLocation>
        <location evidence="4">Secreted</location>
    </subcellularLocation>
    <subcellularLocation>
        <location evidence="4">Bacterial flagellum</location>
    </subcellularLocation>
</comment>
<evidence type="ECO:0000256" key="4">
    <source>
        <dbReference type="RuleBase" id="RU362073"/>
    </source>
</evidence>
<dbReference type="SUPFAM" id="SSF64518">
    <property type="entry name" value="Phase 1 flagellin"/>
    <property type="match status" value="2"/>
</dbReference>
<comment type="similarity">
    <text evidence="1 4">Belongs to the bacterial flagellin family.</text>
</comment>
<keyword evidence="7" id="KW-0966">Cell projection</keyword>
<evidence type="ECO:0000259" key="6">
    <source>
        <dbReference type="Pfam" id="PF00700"/>
    </source>
</evidence>
<dbReference type="Gene3D" id="3.30.70.2120">
    <property type="match status" value="1"/>
</dbReference>
<evidence type="ECO:0000313" key="7">
    <source>
        <dbReference type="EMBL" id="AWI03673.1"/>
    </source>
</evidence>
<dbReference type="GO" id="GO:0009288">
    <property type="term" value="C:bacterial-type flagellum"/>
    <property type="evidence" value="ECO:0007669"/>
    <property type="project" value="UniProtKB-SubCell"/>
</dbReference>
<protein>
    <recommendedName>
        <fullName evidence="2 4">Flagellin</fullName>
    </recommendedName>
</protein>
<dbReference type="EMBL" id="CP020953">
    <property type="protein sequence ID" value="AWI03673.1"/>
    <property type="molecule type" value="Genomic_DNA"/>
</dbReference>
<evidence type="ECO:0000259" key="5">
    <source>
        <dbReference type="Pfam" id="PF00669"/>
    </source>
</evidence>
<reference evidence="8" key="1">
    <citation type="submission" date="2017-04" db="EMBL/GenBank/DDBJ databases">
        <authorList>
            <person name="Song Y."/>
            <person name="Cho B.-K."/>
        </authorList>
    </citation>
    <scope>NUCLEOTIDE SEQUENCE [LARGE SCALE GENOMIC DNA]</scope>
    <source>
        <strain evidence="8">SL1</strain>
    </source>
</reference>
<keyword evidence="7" id="KW-0282">Flagellum</keyword>
<gene>
    <name evidence="7" type="ORF">B9W14_03965</name>
</gene>
<organism evidence="7 8">
    <name type="scientific">Clostridium drakei</name>
    <dbReference type="NCBI Taxonomy" id="332101"/>
    <lineage>
        <taxon>Bacteria</taxon>
        <taxon>Bacillati</taxon>
        <taxon>Bacillota</taxon>
        <taxon>Clostridia</taxon>
        <taxon>Eubacteriales</taxon>
        <taxon>Clostridiaceae</taxon>
        <taxon>Clostridium</taxon>
    </lineage>
</organism>
<proteinExistence type="inferred from homology"/>
<dbReference type="Gene3D" id="1.20.1330.10">
    <property type="entry name" value="f41 fragment of flagellin, N-terminal domain"/>
    <property type="match status" value="2"/>
</dbReference>
<dbReference type="InterPro" id="IPR042187">
    <property type="entry name" value="Flagellin_C_sub2"/>
</dbReference>
<dbReference type="InterPro" id="IPR001029">
    <property type="entry name" value="Flagellin_N"/>
</dbReference>
<evidence type="ECO:0000256" key="2">
    <source>
        <dbReference type="ARBA" id="ARBA00020110"/>
    </source>
</evidence>
<keyword evidence="8" id="KW-1185">Reference proteome</keyword>
<dbReference type="InterPro" id="IPR046358">
    <property type="entry name" value="Flagellin_C"/>
</dbReference>
<dbReference type="AlphaFoldDB" id="A0A2U8DLW5"/>
<dbReference type="PRINTS" id="PR00207">
    <property type="entry name" value="FLAGELLIN"/>
</dbReference>
<keyword evidence="7" id="KW-0969">Cilium</keyword>
<dbReference type="Pfam" id="PF00700">
    <property type="entry name" value="Flagellin_C"/>
    <property type="match status" value="1"/>
</dbReference>
<dbReference type="InterPro" id="IPR001492">
    <property type="entry name" value="Flagellin"/>
</dbReference>
<comment type="function">
    <text evidence="4">Flagellin is the subunit protein which polymerizes to form the filaments of bacterial flagella.</text>
</comment>
<dbReference type="Pfam" id="PF00669">
    <property type="entry name" value="Flagellin_N"/>
    <property type="match status" value="1"/>
</dbReference>
<evidence type="ECO:0000313" key="8">
    <source>
        <dbReference type="Proteomes" id="UP000244910"/>
    </source>
</evidence>
<feature type="domain" description="Flagellin N-terminal" evidence="5">
    <location>
        <begin position="3"/>
        <end position="139"/>
    </location>
</feature>
<accession>A0A2U8DLW5</accession>
<sequence length="949" mass="96244">MIINHNLPALNAQRLMGANNTATSKSMEKLSSGLRINRAGDDAAGLAISEKMRGQIRGLDQASRNAQDSISMVQTAEGALNETQSILQRMRELSVQSANDTETDSDRTQMQKEVSQLKSEINRIAENTEFNTKKLLNGSLSAAKSAQGTAASSSVFDAATTAATAGASKAGLAVVLSNAAAGTTGTGYSTTAGAALDERTIIQTGTNDTFNININGVAYTDVTIGASTTQGYTRSEFASALSTAINAKIEATNAGDSKIEFNQVNVSLTGDNHLKFTTAATGSSATLQVAISAPTTAGANKGAVEAMGFDNKQTTVTGNVDLSAGITVAVADSRFNVTLGNKSIADVDLVADGGLTAGTTYTFDALKTALQTAMDKRAGSGAVTVGDDGNGHLKFTSNVAAGGFAIAAATTGADDGSANLFGTSLTSSDVAQSANITAKGVNTVEATKAGTYISKNANDQFNISVDGGAAQTITLNAGNYATRDALVTEVNNQINSNASLVGKVKAQLASDNSGKIEFVSTSTGSTSNVIVSGPTAANQSALGALGYAGVAGGVTGTVDLKAGVDLSAAATATKMDVTLGNKTVTIDLAGATGINTTATGGSVVSSRDAIVKALQSKLDTAFGQGAVTVNTSTTAAGVDTLSISNNTRGAAFSIADGANTGATVLFGAAKTATVSASGTNTTTAGTDAIDNTIANNTLVTDLADADGNNLGLSAGNVIKVNGTQNGSSFEASLTVTNTTTLSDIENTLRNLDAFKGATVSLDAATGKLSIQGATGSTKDISNLKFTAQKSATDTSTVPGFNKVFGNFNVTQQAQDASSDNSLVSHIGANQGQTMNIDINEMTTKALKLDAVDISSQAGAESAISVIQNALESVSDERAKLGAFQNRLEHTINNLGTSSENLTASESRIRDVDMAKEMTEYSKNNILSQASQAMLAQAKSQPEQVLQLLR</sequence>
<dbReference type="PANTHER" id="PTHR42792:SF2">
    <property type="entry name" value="FLAGELLIN"/>
    <property type="match status" value="1"/>
</dbReference>
<evidence type="ECO:0000256" key="3">
    <source>
        <dbReference type="ARBA" id="ARBA00023143"/>
    </source>
</evidence>
<evidence type="ECO:0000256" key="1">
    <source>
        <dbReference type="ARBA" id="ARBA00005709"/>
    </source>
</evidence>
<keyword evidence="3 4" id="KW-0975">Bacterial flagellum</keyword>
<name>A0A2U8DLW5_9CLOT</name>
<dbReference type="KEGG" id="cdrk:B9W14_03965"/>
<dbReference type="Gene3D" id="6.10.10.10">
    <property type="entry name" value="Flagellar export chaperone, C-terminal domain"/>
    <property type="match status" value="1"/>
</dbReference>
<dbReference type="GO" id="GO:0005198">
    <property type="term" value="F:structural molecule activity"/>
    <property type="evidence" value="ECO:0007669"/>
    <property type="project" value="UniProtKB-UniRule"/>
</dbReference>
<dbReference type="PANTHER" id="PTHR42792">
    <property type="entry name" value="FLAGELLIN"/>
    <property type="match status" value="1"/>
</dbReference>
<feature type="domain" description="Flagellin C-terminal" evidence="6">
    <location>
        <begin position="864"/>
        <end position="948"/>
    </location>
</feature>
<dbReference type="GO" id="GO:0005576">
    <property type="term" value="C:extracellular region"/>
    <property type="evidence" value="ECO:0007669"/>
    <property type="project" value="UniProtKB-SubCell"/>
</dbReference>